<comment type="caution">
    <text evidence="2">The sequence shown here is derived from an EMBL/GenBank/DDBJ whole genome shotgun (WGS) entry which is preliminary data.</text>
</comment>
<evidence type="ECO:0000313" key="2">
    <source>
        <dbReference type="EMBL" id="CAD6227855.1"/>
    </source>
</evidence>
<dbReference type="PANTHER" id="PTHR33170">
    <property type="entry name" value="DUF4283 DOMAIN-CONTAINING PROTEIN-RELATED"/>
    <property type="match status" value="1"/>
</dbReference>
<dbReference type="Proteomes" id="UP000604825">
    <property type="component" value="Unassembled WGS sequence"/>
</dbReference>
<evidence type="ECO:0000313" key="3">
    <source>
        <dbReference type="Proteomes" id="UP000604825"/>
    </source>
</evidence>
<protein>
    <recommendedName>
        <fullName evidence="4">DUF4283 domain-containing protein</fullName>
    </recommendedName>
</protein>
<keyword evidence="3" id="KW-1185">Reference proteome</keyword>
<evidence type="ECO:0008006" key="4">
    <source>
        <dbReference type="Google" id="ProtNLM"/>
    </source>
</evidence>
<dbReference type="EMBL" id="CAJGYO010000005">
    <property type="protein sequence ID" value="CAD6227855.1"/>
    <property type="molecule type" value="Genomic_DNA"/>
</dbReference>
<organism evidence="2 3">
    <name type="scientific">Miscanthus lutarioriparius</name>
    <dbReference type="NCBI Taxonomy" id="422564"/>
    <lineage>
        <taxon>Eukaryota</taxon>
        <taxon>Viridiplantae</taxon>
        <taxon>Streptophyta</taxon>
        <taxon>Embryophyta</taxon>
        <taxon>Tracheophyta</taxon>
        <taxon>Spermatophyta</taxon>
        <taxon>Magnoliopsida</taxon>
        <taxon>Liliopsida</taxon>
        <taxon>Poales</taxon>
        <taxon>Poaceae</taxon>
        <taxon>PACMAD clade</taxon>
        <taxon>Panicoideae</taxon>
        <taxon>Andropogonodae</taxon>
        <taxon>Andropogoneae</taxon>
        <taxon>Saccharinae</taxon>
        <taxon>Miscanthus</taxon>
    </lineage>
</organism>
<accession>A0A811NHB3</accession>
<dbReference type="PANTHER" id="PTHR33170:SF41">
    <property type="entry name" value="CCHC-TYPE DOMAIN-CONTAINING PROTEIN"/>
    <property type="match status" value="1"/>
</dbReference>
<feature type="region of interest" description="Disordered" evidence="1">
    <location>
        <begin position="232"/>
        <end position="275"/>
    </location>
</feature>
<feature type="compositionally biased region" description="Basic and acidic residues" evidence="1">
    <location>
        <begin position="244"/>
        <end position="266"/>
    </location>
</feature>
<proteinExistence type="predicted"/>
<dbReference type="OrthoDB" id="695829at2759"/>
<feature type="compositionally biased region" description="Basic residues" evidence="1">
    <location>
        <begin position="41"/>
        <end position="57"/>
    </location>
</feature>
<evidence type="ECO:0000256" key="1">
    <source>
        <dbReference type="SAM" id="MobiDB-lite"/>
    </source>
</evidence>
<gene>
    <name evidence="2" type="ORF">NCGR_LOCUS18797</name>
</gene>
<name>A0A811NHB3_9POAL</name>
<sequence length="275" mass="30115">MAAQEGFGGRGGGRFNPGFDPSFNLGYRGRGGGHGQFPLRGRGRGHGGHGGHGHHGGHGYGGFNGGYQGAGQGGGWHYNNDDQLAVELNKLLPGNSWVIEEKGNDAFTTNLPSAEVLNHMVNWGPMDTKTVKGKIRFEKGAENDVFKYEIDKVWVQFRGLPKELREFPIIWTIGSILGVSRAVDTKFTKKYGIARMKVAVLDPDLIPDLVDVVIGDFVYELQFRVEKDMSDGEPQVIDMDSTMDEDKAPKEKGPENMDHDGKKMEDPPAGQTSEK</sequence>
<reference evidence="2" key="1">
    <citation type="submission" date="2020-10" db="EMBL/GenBank/DDBJ databases">
        <authorList>
            <person name="Han B."/>
            <person name="Lu T."/>
            <person name="Zhao Q."/>
            <person name="Huang X."/>
            <person name="Zhao Y."/>
        </authorList>
    </citation>
    <scope>NUCLEOTIDE SEQUENCE</scope>
</reference>
<feature type="region of interest" description="Disordered" evidence="1">
    <location>
        <begin position="30"/>
        <end position="59"/>
    </location>
</feature>
<dbReference type="AlphaFoldDB" id="A0A811NHB3"/>